<evidence type="ECO:0000313" key="1">
    <source>
        <dbReference type="EMBL" id="POW07553.1"/>
    </source>
</evidence>
<dbReference type="Proteomes" id="UP000239156">
    <property type="component" value="Unassembled WGS sequence"/>
</dbReference>
<accession>A0A2S4VDD8</accession>
<dbReference type="AlphaFoldDB" id="A0A2S4VDD8"/>
<dbReference type="VEuPathDB" id="FungiDB:PSTT_08133"/>
<gene>
    <name evidence="1" type="ORF">PSTT_08133</name>
</gene>
<organism evidence="1 2">
    <name type="scientific">Puccinia striiformis</name>
    <dbReference type="NCBI Taxonomy" id="27350"/>
    <lineage>
        <taxon>Eukaryota</taxon>
        <taxon>Fungi</taxon>
        <taxon>Dikarya</taxon>
        <taxon>Basidiomycota</taxon>
        <taxon>Pucciniomycotina</taxon>
        <taxon>Pucciniomycetes</taxon>
        <taxon>Pucciniales</taxon>
        <taxon>Pucciniaceae</taxon>
        <taxon>Puccinia</taxon>
    </lineage>
</organism>
<dbReference type="PANTHER" id="PTHR28291">
    <property type="entry name" value="CTD KINASE SUBUNIT GAMMA"/>
    <property type="match status" value="1"/>
</dbReference>
<evidence type="ECO:0000313" key="2">
    <source>
        <dbReference type="Proteomes" id="UP000239156"/>
    </source>
</evidence>
<sequence>MAFSLGAQAIPETVESTLLPRQAGFASSSTSTSQFQSFASSWQSMSQSFAQTQSVFQARSSYEVAYQSVQTLYQSYLSAYNQYQACSLCGAGLAQSGFQTEFQSSTRQMYSSLQSILTTGQQIYGAQWQSQFASVFQNMSSFGSFCQTVASSLQLDLSAVLSGLNLNLDIFAQVGLDIGSILGGGSSGGLLGGGSSGGLLGAFSLGAHAIPETVESTLLPRQAGFASSSTSASQFQSFASSWQSMSQSFTQTQSVFQAQSSYEVAYQSVQTLYQSYLSAYNQYQACSLCGAGLAQSGFQSSTRQMYSSLQSIITTGQQIYGAQWQSQFASVFQNMSSFGSFCQTVAGSLQLDLSAVLSGLNLNLDIFAQVGLDIGSILGGGSSGGLLGGGSSGGLLGGVLGSAGQNGGLIGGLLR</sequence>
<protein>
    <submittedName>
        <fullName evidence="1">Uncharacterized protein</fullName>
    </submittedName>
</protein>
<dbReference type="GO" id="GO:0032786">
    <property type="term" value="P:positive regulation of DNA-templated transcription, elongation"/>
    <property type="evidence" value="ECO:0007669"/>
    <property type="project" value="InterPro"/>
</dbReference>
<name>A0A2S4VDD8_9BASI</name>
<keyword evidence="2" id="KW-1185">Reference proteome</keyword>
<reference evidence="1" key="1">
    <citation type="submission" date="2017-12" db="EMBL/GenBank/DDBJ databases">
        <title>Gene loss provides genomic basis for host adaptation in cereal stripe rust fungi.</title>
        <authorList>
            <person name="Xia C."/>
        </authorList>
    </citation>
    <scope>NUCLEOTIDE SEQUENCE [LARGE SCALE GENOMIC DNA]</scope>
    <source>
        <strain evidence="1">93-210</strain>
    </source>
</reference>
<dbReference type="InterPro" id="IPR042326">
    <property type="entry name" value="Ctk3"/>
</dbReference>
<dbReference type="GO" id="GO:0070692">
    <property type="term" value="C:CTDK-1 complex"/>
    <property type="evidence" value="ECO:0007669"/>
    <property type="project" value="InterPro"/>
</dbReference>
<dbReference type="VEuPathDB" id="FungiDB:PSHT_06866"/>
<dbReference type="GO" id="GO:0045943">
    <property type="term" value="P:positive regulation of transcription by RNA polymerase I"/>
    <property type="evidence" value="ECO:0007669"/>
    <property type="project" value="TreeGrafter"/>
</dbReference>
<comment type="caution">
    <text evidence="1">The sequence shown here is derived from an EMBL/GenBank/DDBJ whole genome shotgun (WGS) entry which is preliminary data.</text>
</comment>
<dbReference type="PANTHER" id="PTHR28291:SF1">
    <property type="entry name" value="CTD KINASE SUBUNIT GAMMA"/>
    <property type="match status" value="1"/>
</dbReference>
<dbReference type="EMBL" id="PKSL01000073">
    <property type="protein sequence ID" value="POW07553.1"/>
    <property type="molecule type" value="Genomic_DNA"/>
</dbReference>
<proteinExistence type="predicted"/>